<dbReference type="PANTHER" id="PTHR34220">
    <property type="entry name" value="SENSOR HISTIDINE KINASE YPDA"/>
    <property type="match status" value="1"/>
</dbReference>
<dbReference type="InterPro" id="IPR050640">
    <property type="entry name" value="Bact_2-comp_sensor_kinase"/>
</dbReference>
<feature type="transmembrane region" description="Helical" evidence="12">
    <location>
        <begin position="299"/>
        <end position="322"/>
    </location>
</feature>
<evidence type="ECO:0000256" key="2">
    <source>
        <dbReference type="ARBA" id="ARBA00004651"/>
    </source>
</evidence>
<keyword evidence="16" id="KW-1185">Reference proteome</keyword>
<keyword evidence="10" id="KW-0902">Two-component regulatory system</keyword>
<dbReference type="SMART" id="SM00387">
    <property type="entry name" value="HATPase_c"/>
    <property type="match status" value="1"/>
</dbReference>
<feature type="domain" description="Histidine kinase" evidence="13">
    <location>
        <begin position="415"/>
        <end position="587"/>
    </location>
</feature>
<dbReference type="InterPro" id="IPR010559">
    <property type="entry name" value="Sig_transdc_His_kin_internal"/>
</dbReference>
<dbReference type="InterPro" id="IPR005467">
    <property type="entry name" value="His_kinase_dom"/>
</dbReference>
<dbReference type="Gene3D" id="3.30.565.10">
    <property type="entry name" value="Histidine kinase-like ATPase, C-terminal domain"/>
    <property type="match status" value="1"/>
</dbReference>
<evidence type="ECO:0000256" key="6">
    <source>
        <dbReference type="ARBA" id="ARBA00022679"/>
    </source>
</evidence>
<keyword evidence="12" id="KW-0812">Transmembrane</keyword>
<keyword evidence="11 12" id="KW-0472">Membrane</keyword>
<protein>
    <recommendedName>
        <fullName evidence="3">histidine kinase</fullName>
        <ecNumber evidence="3">2.7.13.3</ecNumber>
    </recommendedName>
</protein>
<keyword evidence="8" id="KW-0418">Kinase</keyword>
<dbReference type="PROSITE" id="PS50885">
    <property type="entry name" value="HAMP"/>
    <property type="match status" value="1"/>
</dbReference>
<keyword evidence="7" id="KW-0547">Nucleotide-binding</keyword>
<evidence type="ECO:0000256" key="9">
    <source>
        <dbReference type="ARBA" id="ARBA00022840"/>
    </source>
</evidence>
<dbReference type="EC" id="2.7.13.3" evidence="3"/>
<dbReference type="GO" id="GO:0000155">
    <property type="term" value="F:phosphorelay sensor kinase activity"/>
    <property type="evidence" value="ECO:0007669"/>
    <property type="project" value="InterPro"/>
</dbReference>
<evidence type="ECO:0000259" key="13">
    <source>
        <dbReference type="PROSITE" id="PS50109"/>
    </source>
</evidence>
<dbReference type="PANTHER" id="PTHR34220:SF7">
    <property type="entry name" value="SENSOR HISTIDINE KINASE YPDA"/>
    <property type="match status" value="1"/>
</dbReference>
<dbReference type="Gene3D" id="6.10.340.10">
    <property type="match status" value="1"/>
</dbReference>
<dbReference type="GO" id="GO:0005524">
    <property type="term" value="F:ATP binding"/>
    <property type="evidence" value="ECO:0007669"/>
    <property type="project" value="UniProtKB-KW"/>
</dbReference>
<accession>A0A3Q9I8G1</accession>
<evidence type="ECO:0000256" key="10">
    <source>
        <dbReference type="ARBA" id="ARBA00023012"/>
    </source>
</evidence>
<evidence type="ECO:0000313" key="16">
    <source>
        <dbReference type="Proteomes" id="UP000270678"/>
    </source>
</evidence>
<evidence type="ECO:0000256" key="12">
    <source>
        <dbReference type="SAM" id="Phobius"/>
    </source>
</evidence>
<evidence type="ECO:0000256" key="8">
    <source>
        <dbReference type="ARBA" id="ARBA00022777"/>
    </source>
</evidence>
<evidence type="ECO:0000256" key="1">
    <source>
        <dbReference type="ARBA" id="ARBA00000085"/>
    </source>
</evidence>
<evidence type="ECO:0000256" key="3">
    <source>
        <dbReference type="ARBA" id="ARBA00012438"/>
    </source>
</evidence>
<feature type="domain" description="HAMP" evidence="14">
    <location>
        <begin position="319"/>
        <end position="371"/>
    </location>
</feature>
<evidence type="ECO:0000256" key="4">
    <source>
        <dbReference type="ARBA" id="ARBA00022475"/>
    </source>
</evidence>
<evidence type="ECO:0000259" key="14">
    <source>
        <dbReference type="PROSITE" id="PS50885"/>
    </source>
</evidence>
<evidence type="ECO:0000313" key="15">
    <source>
        <dbReference type="EMBL" id="AZS13501.1"/>
    </source>
</evidence>
<gene>
    <name evidence="15" type="ORF">EI981_02765</name>
</gene>
<evidence type="ECO:0000256" key="5">
    <source>
        <dbReference type="ARBA" id="ARBA00022553"/>
    </source>
</evidence>
<name>A0A3Q9I8G1_9BACL</name>
<dbReference type="KEGG" id="plut:EI981_02765"/>
<feature type="transmembrane region" description="Helical" evidence="12">
    <location>
        <begin position="23"/>
        <end position="43"/>
    </location>
</feature>
<proteinExistence type="predicted"/>
<reference evidence="16" key="1">
    <citation type="submission" date="2018-12" db="EMBL/GenBank/DDBJ databases">
        <title>Complete genome sequence of Paenibacillus sp. MBLB1234.</title>
        <authorList>
            <person name="Nam Y.-D."/>
            <person name="Kang J."/>
            <person name="Chung W.-H."/>
            <person name="Park Y.S."/>
        </authorList>
    </citation>
    <scope>NUCLEOTIDE SEQUENCE [LARGE SCALE GENOMIC DNA]</scope>
    <source>
        <strain evidence="16">MBLB1234</strain>
    </source>
</reference>
<dbReference type="AlphaFoldDB" id="A0A3Q9I8G1"/>
<comment type="subcellular location">
    <subcellularLocation>
        <location evidence="2">Cell membrane</location>
        <topology evidence="2">Multi-pass membrane protein</topology>
    </subcellularLocation>
</comment>
<dbReference type="InterPro" id="IPR036890">
    <property type="entry name" value="HATPase_C_sf"/>
</dbReference>
<dbReference type="OrthoDB" id="9776552at2"/>
<organism evidence="15 16">
    <name type="scientific">Paenibacillus lutimineralis</name>
    <dbReference type="NCBI Taxonomy" id="2707005"/>
    <lineage>
        <taxon>Bacteria</taxon>
        <taxon>Bacillati</taxon>
        <taxon>Bacillota</taxon>
        <taxon>Bacilli</taxon>
        <taxon>Bacillales</taxon>
        <taxon>Paenibacillaceae</taxon>
        <taxon>Paenibacillus</taxon>
    </lineage>
</organism>
<dbReference type="InterPro" id="IPR003660">
    <property type="entry name" value="HAMP_dom"/>
</dbReference>
<keyword evidence="9" id="KW-0067">ATP-binding</keyword>
<evidence type="ECO:0000256" key="11">
    <source>
        <dbReference type="ARBA" id="ARBA00023136"/>
    </source>
</evidence>
<dbReference type="Pfam" id="PF02518">
    <property type="entry name" value="HATPase_c"/>
    <property type="match status" value="1"/>
</dbReference>
<dbReference type="Proteomes" id="UP000270678">
    <property type="component" value="Chromosome"/>
</dbReference>
<keyword evidence="6" id="KW-0808">Transferase</keyword>
<dbReference type="SUPFAM" id="SSF55874">
    <property type="entry name" value="ATPase domain of HSP90 chaperone/DNA topoisomerase II/histidine kinase"/>
    <property type="match status" value="1"/>
</dbReference>
<keyword evidence="5" id="KW-0597">Phosphoprotein</keyword>
<keyword evidence="12" id="KW-1133">Transmembrane helix</keyword>
<dbReference type="PROSITE" id="PS50109">
    <property type="entry name" value="HIS_KIN"/>
    <property type="match status" value="1"/>
</dbReference>
<dbReference type="EMBL" id="CP034346">
    <property type="protein sequence ID" value="AZS13501.1"/>
    <property type="molecule type" value="Genomic_DNA"/>
</dbReference>
<keyword evidence="4" id="KW-1003">Cell membrane</keyword>
<evidence type="ECO:0000256" key="7">
    <source>
        <dbReference type="ARBA" id="ARBA00022741"/>
    </source>
</evidence>
<dbReference type="InterPro" id="IPR003594">
    <property type="entry name" value="HATPase_dom"/>
</dbReference>
<dbReference type="GO" id="GO:0005886">
    <property type="term" value="C:plasma membrane"/>
    <property type="evidence" value="ECO:0007669"/>
    <property type="project" value="UniProtKB-SubCell"/>
</dbReference>
<comment type="catalytic activity">
    <reaction evidence="1">
        <text>ATP + protein L-histidine = ADP + protein N-phospho-L-histidine.</text>
        <dbReference type="EC" id="2.7.13.3"/>
    </reaction>
</comment>
<dbReference type="Pfam" id="PF06580">
    <property type="entry name" value="His_kinase"/>
    <property type="match status" value="1"/>
</dbReference>
<sequence>MKRLRLGFYFTDLFKVRALKQRLIFVVVIETIVILMILAVVSYEAIHSIEKNKLKTSMVIDLQQLTDKMEESYKNMSQVSQQMSPEGTVGSLLGDYFQENSNFEKYQLGQQISDNLVKITFSNSNLIGRTYFDPKTGESYFYDFLPYEDFSPNHFNVLGRNGTFVFHSLHQSSIKRLGEHQVLSVSRSITLEDDRELIIYIESRLEADAVIKNLSHSLNMDYILLQLDSDNRIQFSSKDDFTVGQMFHLRDEEQIGSGYFGRADKYLGVRLNTELGFDNVLLLPSADYNRELYTWIRNVAGILLVALLVFIASFVLLSRLIYTPLAIFSKEMKKLGRGDLNEVSVQSGVLEFDALFKQFNNMKRQIQGLLLDTERMSQEKHRLEIEKIYYQINPHFLMNSLHSIHWLAKMHGQAEIENFITELNYILAYSLDKIDKQATLRTEIRMLQAYLKLQKMRYDFEVDVDIVEGAYLDTPTARMMLQPIAENALHHGLGDEGCLRITVAPSLSRNAIDITFEDNGKGLDGEELDRIRDVLQQSPNEEHKIDGIGLRYVRYMLESFYGDNAVITIDSELDLGTRVTLVLPIDREKLMLGVVQK</sequence>
<dbReference type="RefSeq" id="WP_126995233.1">
    <property type="nucleotide sequence ID" value="NZ_CP034346.1"/>
</dbReference>